<dbReference type="InterPro" id="IPR014729">
    <property type="entry name" value="Rossmann-like_a/b/a_fold"/>
</dbReference>
<dbReference type="EMBL" id="VFJB01000006">
    <property type="protein sequence ID" value="KAA0257835.1"/>
    <property type="molecule type" value="Genomic_DNA"/>
</dbReference>
<dbReference type="Gene3D" id="3.40.50.620">
    <property type="entry name" value="HUPs"/>
    <property type="match status" value="1"/>
</dbReference>
<keyword evidence="4" id="KW-1185">Reference proteome</keyword>
<name>A0A5A8F732_9BACT</name>
<dbReference type="PIRSF" id="PIRSF006661">
    <property type="entry name" value="PP-lp_UCP006661"/>
    <property type="match status" value="1"/>
</dbReference>
<evidence type="ECO:0000313" key="3">
    <source>
        <dbReference type="EMBL" id="KAA0257835.1"/>
    </source>
</evidence>
<sequence length="244" mass="28211">MNNKLKEYFKNFKTAIVALSGGADSSAVLKLATDYLGKENVLAATCVNFNMFVYEINFAYKVADLLNVAWKPFYAKLANELFTDDRDKCFYCKKNILGELVKIKKEFGIDVIFDGSNTDDLADYRPGMKAIEMFNIKSPLLENELGKEYVSEVIKNSVLNTLSFHTQSCIATRIKMKNATVEDMRRIELAEDKLREKFPDIRVRYFGDYLKVEFKRDRIIGGFDRRFIFEVLEKIFGEKIKITI</sequence>
<dbReference type="PANTHER" id="PTHR43169">
    <property type="entry name" value="EXSB FAMILY PROTEIN"/>
    <property type="match status" value="1"/>
</dbReference>
<dbReference type="SUPFAM" id="SSF52402">
    <property type="entry name" value="Adenine nucleotide alpha hydrolases-like"/>
    <property type="match status" value="1"/>
</dbReference>
<dbReference type="InterPro" id="IPR022310">
    <property type="entry name" value="NAD/GMP_synthase"/>
</dbReference>
<dbReference type="PANTHER" id="PTHR43169:SF2">
    <property type="entry name" value="NAD_GMP SYNTHASE DOMAIN-CONTAINING PROTEIN"/>
    <property type="match status" value="1"/>
</dbReference>
<dbReference type="InterPro" id="IPR052188">
    <property type="entry name" value="Ni-pincer_cofactor_biosynth"/>
</dbReference>
<evidence type="ECO:0000313" key="4">
    <source>
        <dbReference type="Proteomes" id="UP000322876"/>
    </source>
</evidence>
<dbReference type="Proteomes" id="UP000322876">
    <property type="component" value="Unassembled WGS sequence"/>
</dbReference>
<dbReference type="GO" id="GO:0016783">
    <property type="term" value="F:sulfurtransferase activity"/>
    <property type="evidence" value="ECO:0007669"/>
    <property type="project" value="InterPro"/>
</dbReference>
<evidence type="ECO:0000259" key="2">
    <source>
        <dbReference type="Pfam" id="PF02540"/>
    </source>
</evidence>
<evidence type="ECO:0000256" key="1">
    <source>
        <dbReference type="PIRSR" id="PIRSR006661-1"/>
    </source>
</evidence>
<dbReference type="Pfam" id="PF02540">
    <property type="entry name" value="NAD_synthase"/>
    <property type="match status" value="1"/>
</dbReference>
<organism evidence="3 4">
    <name type="scientific">Deferribacter autotrophicus</name>
    <dbReference type="NCBI Taxonomy" id="500465"/>
    <lineage>
        <taxon>Bacteria</taxon>
        <taxon>Pseudomonadati</taxon>
        <taxon>Deferribacterota</taxon>
        <taxon>Deferribacteres</taxon>
        <taxon>Deferribacterales</taxon>
        <taxon>Deferribacteraceae</taxon>
        <taxon>Deferribacter</taxon>
    </lineage>
</organism>
<dbReference type="OrthoDB" id="9776919at2"/>
<gene>
    <name evidence="3" type="ORF">FHQ18_08815</name>
</gene>
<reference evidence="3 4" key="1">
    <citation type="submission" date="2019-06" db="EMBL/GenBank/DDBJ databases">
        <title>Genomic insights into carbon and energy metabolism of Deferribacter autotrophicus revealed new metabolic traits in the phylum Deferribacteres.</title>
        <authorList>
            <person name="Slobodkin A.I."/>
            <person name="Slobodkina G.B."/>
            <person name="Allioux M."/>
            <person name="Alain K."/>
            <person name="Jebbar M."/>
            <person name="Shadrin V."/>
            <person name="Kublanov I.V."/>
            <person name="Toshchakov S.V."/>
            <person name="Bonch-Osmolovskaya E.A."/>
        </authorList>
    </citation>
    <scope>NUCLEOTIDE SEQUENCE [LARGE SCALE GENOMIC DNA]</scope>
    <source>
        <strain evidence="3 4">SL50</strain>
    </source>
</reference>
<comment type="caution">
    <text evidence="3">The sequence shown here is derived from an EMBL/GenBank/DDBJ whole genome shotgun (WGS) entry which is preliminary data.</text>
</comment>
<dbReference type="RefSeq" id="WP_149266808.1">
    <property type="nucleotide sequence ID" value="NZ_VFJB01000006.1"/>
</dbReference>
<accession>A0A5A8F732</accession>
<proteinExistence type="predicted"/>
<dbReference type="AlphaFoldDB" id="A0A5A8F732"/>
<dbReference type="InterPro" id="IPR005232">
    <property type="entry name" value="LarE"/>
</dbReference>
<feature type="active site" description="Nucleophile and sulfur donor" evidence="1">
    <location>
        <position position="169"/>
    </location>
</feature>
<dbReference type="GO" id="GO:0006163">
    <property type="term" value="P:purine nucleotide metabolic process"/>
    <property type="evidence" value="ECO:0007669"/>
    <property type="project" value="UniProtKB-ARBA"/>
</dbReference>
<protein>
    <recommendedName>
        <fullName evidence="2">NAD/GMP synthase domain-containing protein</fullName>
    </recommendedName>
</protein>
<feature type="domain" description="NAD/GMP synthase" evidence="2">
    <location>
        <begin position="10"/>
        <end position="66"/>
    </location>
</feature>